<accession>A6NSS0</accession>
<reference evidence="1 2" key="2">
    <citation type="submission" date="2007-06" db="EMBL/GenBank/DDBJ databases">
        <title>Draft genome sequence of Pseudoflavonifractor capillosus ATCC 29799.</title>
        <authorList>
            <person name="Sudarsanam P."/>
            <person name="Ley R."/>
            <person name="Guruge J."/>
            <person name="Turnbaugh P.J."/>
            <person name="Mahowald M."/>
            <person name="Liep D."/>
            <person name="Gordon J."/>
        </authorList>
    </citation>
    <scope>NUCLEOTIDE SEQUENCE [LARGE SCALE GENOMIC DNA]</scope>
    <source>
        <strain evidence="1 2">ATCC 29799</strain>
    </source>
</reference>
<dbReference type="EMBL" id="AAXG02000009">
    <property type="protein sequence ID" value="EDN00898.1"/>
    <property type="molecule type" value="Genomic_DNA"/>
</dbReference>
<sequence>MIFFGMINHTPSFSFLAQILWSSRQAARRARFLIFWHPNIIAAQNRKAVNP</sequence>
<dbReference type="AlphaFoldDB" id="A6NSS0"/>
<organism evidence="1 2">
    <name type="scientific">Pseudoflavonifractor capillosus ATCC 29799</name>
    <dbReference type="NCBI Taxonomy" id="411467"/>
    <lineage>
        <taxon>Bacteria</taxon>
        <taxon>Bacillati</taxon>
        <taxon>Bacillota</taxon>
        <taxon>Clostridia</taxon>
        <taxon>Eubacteriales</taxon>
        <taxon>Oscillospiraceae</taxon>
        <taxon>Pseudoflavonifractor</taxon>
    </lineage>
</organism>
<proteinExistence type="predicted"/>
<protein>
    <submittedName>
        <fullName evidence="1">Uncharacterized protein</fullName>
    </submittedName>
</protein>
<keyword evidence="2" id="KW-1185">Reference proteome</keyword>
<dbReference type="STRING" id="411467.BACCAP_01250"/>
<reference evidence="1 2" key="1">
    <citation type="submission" date="2007-04" db="EMBL/GenBank/DDBJ databases">
        <authorList>
            <person name="Fulton L."/>
            <person name="Clifton S."/>
            <person name="Fulton B."/>
            <person name="Xu J."/>
            <person name="Minx P."/>
            <person name="Pepin K.H."/>
            <person name="Johnson M."/>
            <person name="Thiruvilangam P."/>
            <person name="Bhonagiri V."/>
            <person name="Nash W.E."/>
            <person name="Mardis E.R."/>
            <person name="Wilson R.K."/>
        </authorList>
    </citation>
    <scope>NUCLEOTIDE SEQUENCE [LARGE SCALE GENOMIC DNA]</scope>
    <source>
        <strain evidence="1 2">ATCC 29799</strain>
    </source>
</reference>
<evidence type="ECO:0000313" key="2">
    <source>
        <dbReference type="Proteomes" id="UP000003639"/>
    </source>
</evidence>
<name>A6NSS0_9FIRM</name>
<gene>
    <name evidence="1" type="ORF">BACCAP_01250</name>
</gene>
<comment type="caution">
    <text evidence="1">The sequence shown here is derived from an EMBL/GenBank/DDBJ whole genome shotgun (WGS) entry which is preliminary data.</text>
</comment>
<evidence type="ECO:0000313" key="1">
    <source>
        <dbReference type="EMBL" id="EDN00898.1"/>
    </source>
</evidence>
<dbReference type="Proteomes" id="UP000003639">
    <property type="component" value="Unassembled WGS sequence"/>
</dbReference>